<dbReference type="Proteomes" id="UP000035680">
    <property type="component" value="Unassembled WGS sequence"/>
</dbReference>
<proteinExistence type="predicted"/>
<protein>
    <submittedName>
        <fullName evidence="3">Speckle-type POZ protein-like (inferred by orthology to a human protein)</fullName>
    </submittedName>
</protein>
<keyword evidence="2" id="KW-1185">Reference proteome</keyword>
<reference evidence="2" key="1">
    <citation type="submission" date="2014-07" db="EMBL/GenBank/DDBJ databases">
        <authorList>
            <person name="Martin A.A"/>
            <person name="De Silva N."/>
        </authorList>
    </citation>
    <scope>NUCLEOTIDE SEQUENCE</scope>
</reference>
<dbReference type="PROSITE" id="PS50144">
    <property type="entry name" value="MATH"/>
    <property type="match status" value="1"/>
</dbReference>
<evidence type="ECO:0000259" key="1">
    <source>
        <dbReference type="PROSITE" id="PS50144"/>
    </source>
</evidence>
<evidence type="ECO:0000313" key="2">
    <source>
        <dbReference type="Proteomes" id="UP000035680"/>
    </source>
</evidence>
<sequence>MDQNRKRKMNDEPIGGLCNVLTKATKFDYTFSIQNFSHHLEDTCERIKPPTFLIEWKNKSEWYLRIYPNGNKEELKEFLSGFLMLRSP</sequence>
<dbReference type="Pfam" id="PF22486">
    <property type="entry name" value="MATH_2"/>
    <property type="match status" value="1"/>
</dbReference>
<reference evidence="3" key="2">
    <citation type="submission" date="2015-08" db="UniProtKB">
        <authorList>
            <consortium name="WormBaseParasite"/>
        </authorList>
    </citation>
    <scope>IDENTIFICATION</scope>
</reference>
<dbReference type="SUPFAM" id="SSF49599">
    <property type="entry name" value="TRAF domain-like"/>
    <property type="match status" value="1"/>
</dbReference>
<dbReference type="InterPro" id="IPR008974">
    <property type="entry name" value="TRAF-like"/>
</dbReference>
<organism evidence="2 3">
    <name type="scientific">Strongyloides venezuelensis</name>
    <name type="common">Threadworm</name>
    <dbReference type="NCBI Taxonomy" id="75913"/>
    <lineage>
        <taxon>Eukaryota</taxon>
        <taxon>Metazoa</taxon>
        <taxon>Ecdysozoa</taxon>
        <taxon>Nematoda</taxon>
        <taxon>Chromadorea</taxon>
        <taxon>Rhabditida</taxon>
        <taxon>Tylenchina</taxon>
        <taxon>Panagrolaimomorpha</taxon>
        <taxon>Strongyloidoidea</taxon>
        <taxon>Strongyloididae</taxon>
        <taxon>Strongyloides</taxon>
    </lineage>
</organism>
<dbReference type="STRING" id="75913.A0A0K0F5N5"/>
<feature type="domain" description="MATH" evidence="1">
    <location>
        <begin position="26"/>
        <end position="88"/>
    </location>
</feature>
<dbReference type="Gene3D" id="2.60.210.10">
    <property type="entry name" value="Apoptosis, Tumor Necrosis Factor Receptor Associated Protein 2, Chain A"/>
    <property type="match status" value="1"/>
</dbReference>
<dbReference type="InterPro" id="IPR002083">
    <property type="entry name" value="MATH/TRAF_dom"/>
</dbReference>
<accession>A0A0K0F5N5</accession>
<dbReference type="AlphaFoldDB" id="A0A0K0F5N5"/>
<name>A0A0K0F5N5_STRVS</name>
<evidence type="ECO:0000313" key="3">
    <source>
        <dbReference type="WBParaSite" id="SVE_0412700.1"/>
    </source>
</evidence>
<dbReference type="WBParaSite" id="SVE_0412700.1">
    <property type="protein sequence ID" value="SVE_0412700.1"/>
    <property type="gene ID" value="SVE_0412700"/>
</dbReference>